<comment type="caution">
    <text evidence="15">Lacks conserved residue(s) required for the propagation of feature annotation.</text>
</comment>
<dbReference type="EC" id="3.4.24.-" evidence="15"/>
<keyword evidence="7 15" id="KW-0547">Nucleotide-binding</keyword>
<dbReference type="Gene3D" id="3.30.720.210">
    <property type="match status" value="1"/>
</dbReference>
<feature type="binding site" evidence="15">
    <location>
        <begin position="202"/>
        <end position="209"/>
    </location>
    <ligand>
        <name>ATP</name>
        <dbReference type="ChEBI" id="CHEBI:30616"/>
    </ligand>
</feature>
<comment type="subunit">
    <text evidence="15">Homohexamer.</text>
</comment>
<dbReference type="AlphaFoldDB" id="A0A4U3MJ73"/>
<dbReference type="OrthoDB" id="9809379at2"/>
<dbReference type="GO" id="GO:0030163">
    <property type="term" value="P:protein catabolic process"/>
    <property type="evidence" value="ECO:0007669"/>
    <property type="project" value="UniProtKB-UniRule"/>
</dbReference>
<evidence type="ECO:0000256" key="11">
    <source>
        <dbReference type="ARBA" id="ARBA00022989"/>
    </source>
</evidence>
<keyword evidence="11 15" id="KW-1133">Transmembrane helix</keyword>
<evidence type="ECO:0000256" key="4">
    <source>
        <dbReference type="ARBA" id="ARBA00022670"/>
    </source>
</evidence>
<feature type="transmembrane region" description="Helical" evidence="15">
    <location>
        <begin position="105"/>
        <end position="125"/>
    </location>
</feature>
<feature type="active site" evidence="15">
    <location>
        <position position="424"/>
    </location>
</feature>
<comment type="caution">
    <text evidence="18">The sequence shown here is derived from an EMBL/GenBank/DDBJ whole genome shotgun (WGS) entry which is preliminary data.</text>
</comment>
<dbReference type="InterPro" id="IPR027417">
    <property type="entry name" value="P-loop_NTPase"/>
</dbReference>
<feature type="binding site" evidence="15">
    <location>
        <position position="499"/>
    </location>
    <ligand>
        <name>Zn(2+)</name>
        <dbReference type="ChEBI" id="CHEBI:29105"/>
        <note>catalytic</note>
    </ligand>
</feature>
<comment type="similarity">
    <text evidence="16">Belongs to the AAA ATPase family.</text>
</comment>
<keyword evidence="13 15" id="KW-0472">Membrane</keyword>
<feature type="domain" description="AAA+ ATPase" evidence="17">
    <location>
        <begin position="194"/>
        <end position="333"/>
    </location>
</feature>
<dbReference type="HAMAP" id="MF_01458">
    <property type="entry name" value="FtsH"/>
    <property type="match status" value="1"/>
</dbReference>
<dbReference type="InterPro" id="IPR003593">
    <property type="entry name" value="AAA+_ATPase"/>
</dbReference>
<dbReference type="NCBIfam" id="TIGR01241">
    <property type="entry name" value="FtsH_fam"/>
    <property type="match status" value="1"/>
</dbReference>
<comment type="function">
    <text evidence="15">Acts as a processive, ATP-dependent zinc metallopeptidase for both cytoplasmic and membrane proteins. Plays a role in the quality control of integral membrane proteins.</text>
</comment>
<comment type="similarity">
    <text evidence="2 15">In the C-terminal section; belongs to the peptidase M41 family.</text>
</comment>
<dbReference type="EMBL" id="SZQA01000013">
    <property type="protein sequence ID" value="TKK88056.1"/>
    <property type="molecule type" value="Genomic_DNA"/>
</dbReference>
<dbReference type="GO" id="GO:0004176">
    <property type="term" value="F:ATP-dependent peptidase activity"/>
    <property type="evidence" value="ECO:0007669"/>
    <property type="project" value="InterPro"/>
</dbReference>
<evidence type="ECO:0000256" key="9">
    <source>
        <dbReference type="ARBA" id="ARBA00022833"/>
    </source>
</evidence>
<keyword evidence="6 15" id="KW-0479">Metal-binding</keyword>
<dbReference type="FunFam" id="1.20.58.760:FF:000001">
    <property type="entry name" value="ATP-dependent zinc metalloprotease FtsH"/>
    <property type="match status" value="1"/>
</dbReference>
<sequence length="595" mass="63668">MALTYAAFFIISSFFDGEARQTISYTEFARQVNGGNVKDIYATGLSIQGDLKKAQPIPGDKQRDTFTKFSTVVPVFANQEQIFQQLSQQNVTIQAEPADGQRGTFWNLVLSLLPILLLAGVWIWLMRRAGSMMGGGGGGLGGIGRNRAAKPVESGKVRVNFSDVAGIDEVENELIEIVDYLKEPGKYRRLGAKLPKGVLLTGPPGTGKTLLARAVAGEASVPFFSASASEFIEMIVGVGASRVRELFDEARKVAPSIVFIDEIDAIGRTRGASTIGGHDEREQTLNQVLTEMDGFTGNEGVIVIAATNRPEVLDAALLRPGRFDRNIVVAPPDQQGRVAILRVHTRGVPLSPAVQIPVIAKSTPGMTGADLANLVNEAALLAARRGHNAVSPADFADALEKLQLGTARAIVMPEEERTRTAYHEAGHALLGMLLPGADPVRKISIIPRGRALGVTLSTPEDDRYAYDERYLRGRITGALGGMAAEQVVFGIVTTGAENDLEQVTSIARGMVGRWGMSPLIGPLTILPTEGPPQAASATLASVDDEARRIVDECYADAQRLISDNRHRLEGIVAALLDQETLDEADAYAAAGLTRD</sequence>
<evidence type="ECO:0000256" key="8">
    <source>
        <dbReference type="ARBA" id="ARBA00022801"/>
    </source>
</evidence>
<evidence type="ECO:0000256" key="15">
    <source>
        <dbReference type="HAMAP-Rule" id="MF_01458"/>
    </source>
</evidence>
<dbReference type="InterPro" id="IPR000642">
    <property type="entry name" value="Peptidase_M41"/>
</dbReference>
<keyword evidence="10 15" id="KW-0067">ATP-binding</keyword>
<dbReference type="Gene3D" id="1.20.58.760">
    <property type="entry name" value="Peptidase M41"/>
    <property type="match status" value="1"/>
</dbReference>
<feature type="binding site" evidence="15">
    <location>
        <position position="423"/>
    </location>
    <ligand>
        <name>Zn(2+)</name>
        <dbReference type="ChEBI" id="CHEBI:29105"/>
        <note>catalytic</note>
    </ligand>
</feature>
<evidence type="ECO:0000256" key="16">
    <source>
        <dbReference type="RuleBase" id="RU003651"/>
    </source>
</evidence>
<keyword evidence="3 15" id="KW-1003">Cell membrane</keyword>
<dbReference type="GO" id="GO:0008270">
    <property type="term" value="F:zinc ion binding"/>
    <property type="evidence" value="ECO:0007669"/>
    <property type="project" value="UniProtKB-UniRule"/>
</dbReference>
<dbReference type="FunFam" id="1.10.8.60:FF:000001">
    <property type="entry name" value="ATP-dependent zinc metalloprotease FtsH"/>
    <property type="match status" value="1"/>
</dbReference>
<evidence type="ECO:0000313" key="18">
    <source>
        <dbReference type="EMBL" id="TKK88056.1"/>
    </source>
</evidence>
<dbReference type="PROSITE" id="PS00674">
    <property type="entry name" value="AAA"/>
    <property type="match status" value="1"/>
</dbReference>
<dbReference type="GO" id="GO:0005524">
    <property type="term" value="F:ATP binding"/>
    <property type="evidence" value="ECO:0007669"/>
    <property type="project" value="UniProtKB-UniRule"/>
</dbReference>
<dbReference type="FunFam" id="3.40.50.300:FF:000001">
    <property type="entry name" value="ATP-dependent zinc metalloprotease FtsH"/>
    <property type="match status" value="1"/>
</dbReference>
<dbReference type="InterPro" id="IPR037219">
    <property type="entry name" value="Peptidase_M41-like"/>
</dbReference>
<keyword evidence="12 15" id="KW-0482">Metalloprotease</keyword>
<keyword evidence="4 15" id="KW-0645">Protease</keyword>
<keyword evidence="19" id="KW-1185">Reference proteome</keyword>
<dbReference type="SUPFAM" id="SSF140990">
    <property type="entry name" value="FtsH protease domain-like"/>
    <property type="match status" value="1"/>
</dbReference>
<dbReference type="InterPro" id="IPR011546">
    <property type="entry name" value="Pept_M41_FtsH_extracell"/>
</dbReference>
<comment type="subcellular location">
    <subcellularLocation>
        <location evidence="15">Cell membrane</location>
        <topology evidence="15">Multi-pass membrane protein</topology>
        <orientation evidence="15">Cytoplasmic side</orientation>
    </subcellularLocation>
    <subcellularLocation>
        <location evidence="1">Membrane</location>
    </subcellularLocation>
</comment>
<protein>
    <recommendedName>
        <fullName evidence="15">ATP-dependent zinc metalloprotease FtsH</fullName>
        <ecNumber evidence="15">3.4.24.-</ecNumber>
    </recommendedName>
</protein>
<evidence type="ECO:0000256" key="13">
    <source>
        <dbReference type="ARBA" id="ARBA00023136"/>
    </source>
</evidence>
<comment type="similarity">
    <text evidence="14 15">In the central section; belongs to the AAA ATPase family.</text>
</comment>
<evidence type="ECO:0000256" key="2">
    <source>
        <dbReference type="ARBA" id="ARBA00010044"/>
    </source>
</evidence>
<dbReference type="Gene3D" id="3.40.50.300">
    <property type="entry name" value="P-loop containing nucleotide triphosphate hydrolases"/>
    <property type="match status" value="1"/>
</dbReference>
<evidence type="ECO:0000256" key="7">
    <source>
        <dbReference type="ARBA" id="ARBA00022741"/>
    </source>
</evidence>
<keyword evidence="5 15" id="KW-0812">Transmembrane</keyword>
<dbReference type="CDD" id="cd19501">
    <property type="entry name" value="RecA-like_FtsH"/>
    <property type="match status" value="1"/>
</dbReference>
<dbReference type="SMART" id="SM00382">
    <property type="entry name" value="AAA"/>
    <property type="match status" value="1"/>
</dbReference>
<dbReference type="GO" id="GO:0005886">
    <property type="term" value="C:plasma membrane"/>
    <property type="evidence" value="ECO:0007669"/>
    <property type="project" value="UniProtKB-SubCell"/>
</dbReference>
<evidence type="ECO:0000256" key="6">
    <source>
        <dbReference type="ARBA" id="ARBA00022723"/>
    </source>
</evidence>
<dbReference type="InterPro" id="IPR041569">
    <property type="entry name" value="AAA_lid_3"/>
</dbReference>
<evidence type="ECO:0000256" key="3">
    <source>
        <dbReference type="ARBA" id="ARBA00022475"/>
    </source>
</evidence>
<dbReference type="Gene3D" id="1.10.8.60">
    <property type="match status" value="1"/>
</dbReference>
<reference evidence="18 19" key="1">
    <citation type="submission" date="2019-04" db="EMBL/GenBank/DDBJ databases">
        <title>Herbidospora sp. NEAU-GS14.nov., a novel actinomycete isolated from soil.</title>
        <authorList>
            <person name="Han L."/>
        </authorList>
    </citation>
    <scope>NUCLEOTIDE SEQUENCE [LARGE SCALE GENOMIC DNA]</scope>
    <source>
        <strain evidence="18 19">NEAU-GS14</strain>
    </source>
</reference>
<dbReference type="Pfam" id="PF00004">
    <property type="entry name" value="AAA"/>
    <property type="match status" value="1"/>
</dbReference>
<comment type="cofactor">
    <cofactor evidence="15">
        <name>Zn(2+)</name>
        <dbReference type="ChEBI" id="CHEBI:29105"/>
    </cofactor>
    <text evidence="15">Binds 1 zinc ion per subunit.</text>
</comment>
<dbReference type="PANTHER" id="PTHR23076:SF97">
    <property type="entry name" value="ATP-DEPENDENT ZINC METALLOPROTEASE YME1L1"/>
    <property type="match status" value="1"/>
</dbReference>
<evidence type="ECO:0000256" key="5">
    <source>
        <dbReference type="ARBA" id="ARBA00022692"/>
    </source>
</evidence>
<dbReference type="GO" id="GO:0016887">
    <property type="term" value="F:ATP hydrolysis activity"/>
    <property type="evidence" value="ECO:0007669"/>
    <property type="project" value="UniProtKB-UniRule"/>
</dbReference>
<name>A0A4U3MJ73_9ACTN</name>
<feature type="binding site" evidence="15">
    <location>
        <position position="427"/>
    </location>
    <ligand>
        <name>Zn(2+)</name>
        <dbReference type="ChEBI" id="CHEBI:29105"/>
        <note>catalytic</note>
    </ligand>
</feature>
<gene>
    <name evidence="18" type="primary">hflB</name>
    <name evidence="15" type="synonym">ftsH</name>
    <name evidence="18" type="ORF">FDA94_15715</name>
</gene>
<dbReference type="PANTHER" id="PTHR23076">
    <property type="entry name" value="METALLOPROTEASE M41 FTSH"/>
    <property type="match status" value="1"/>
</dbReference>
<evidence type="ECO:0000259" key="17">
    <source>
        <dbReference type="SMART" id="SM00382"/>
    </source>
</evidence>
<evidence type="ECO:0000256" key="12">
    <source>
        <dbReference type="ARBA" id="ARBA00023049"/>
    </source>
</evidence>
<dbReference type="GO" id="GO:0006508">
    <property type="term" value="P:proteolysis"/>
    <property type="evidence" value="ECO:0007669"/>
    <property type="project" value="UniProtKB-KW"/>
</dbReference>
<evidence type="ECO:0000256" key="10">
    <source>
        <dbReference type="ARBA" id="ARBA00022840"/>
    </source>
</evidence>
<keyword evidence="8 15" id="KW-0378">Hydrolase</keyword>
<dbReference type="InterPro" id="IPR005936">
    <property type="entry name" value="FtsH"/>
</dbReference>
<dbReference type="Pfam" id="PF01434">
    <property type="entry name" value="Peptidase_M41"/>
    <property type="match status" value="1"/>
</dbReference>
<keyword evidence="9 15" id="KW-0862">Zinc</keyword>
<dbReference type="GO" id="GO:0004222">
    <property type="term" value="F:metalloendopeptidase activity"/>
    <property type="evidence" value="ECO:0007669"/>
    <property type="project" value="InterPro"/>
</dbReference>
<dbReference type="SUPFAM" id="SSF52540">
    <property type="entry name" value="P-loop containing nucleoside triphosphate hydrolases"/>
    <property type="match status" value="1"/>
</dbReference>
<proteinExistence type="inferred from homology"/>
<evidence type="ECO:0000256" key="14">
    <source>
        <dbReference type="ARBA" id="ARBA00061570"/>
    </source>
</evidence>
<dbReference type="Proteomes" id="UP000308705">
    <property type="component" value="Unassembled WGS sequence"/>
</dbReference>
<evidence type="ECO:0000256" key="1">
    <source>
        <dbReference type="ARBA" id="ARBA00004370"/>
    </source>
</evidence>
<accession>A0A4U3MJ73</accession>
<dbReference type="Pfam" id="PF17862">
    <property type="entry name" value="AAA_lid_3"/>
    <property type="match status" value="1"/>
</dbReference>
<dbReference type="InterPro" id="IPR003960">
    <property type="entry name" value="ATPase_AAA_CS"/>
</dbReference>
<organism evidence="18 19">
    <name type="scientific">Herbidospora galbida</name>
    <dbReference type="NCBI Taxonomy" id="2575442"/>
    <lineage>
        <taxon>Bacteria</taxon>
        <taxon>Bacillati</taxon>
        <taxon>Actinomycetota</taxon>
        <taxon>Actinomycetes</taxon>
        <taxon>Streptosporangiales</taxon>
        <taxon>Streptosporangiaceae</taxon>
        <taxon>Herbidospora</taxon>
    </lineage>
</organism>
<evidence type="ECO:0000313" key="19">
    <source>
        <dbReference type="Proteomes" id="UP000308705"/>
    </source>
</evidence>
<dbReference type="Pfam" id="PF06480">
    <property type="entry name" value="FtsH_ext"/>
    <property type="match status" value="1"/>
</dbReference>
<dbReference type="InterPro" id="IPR003959">
    <property type="entry name" value="ATPase_AAA_core"/>
</dbReference>